<dbReference type="SMART" id="SM00471">
    <property type="entry name" value="HDc"/>
    <property type="match status" value="1"/>
</dbReference>
<dbReference type="Proteomes" id="UP000823388">
    <property type="component" value="Chromosome 9N"/>
</dbReference>
<evidence type="ECO:0000313" key="2">
    <source>
        <dbReference type="EMBL" id="KAG2537364.1"/>
    </source>
</evidence>
<accession>A0A8T0MQK6</accession>
<proteinExistence type="predicted"/>
<evidence type="ECO:0000313" key="3">
    <source>
        <dbReference type="Proteomes" id="UP000823388"/>
    </source>
</evidence>
<name>A0A8T0MQK6_PANVG</name>
<keyword evidence="3" id="KW-1185">Reference proteome</keyword>
<reference evidence="2 3" key="1">
    <citation type="submission" date="2020-05" db="EMBL/GenBank/DDBJ databases">
        <title>WGS assembly of Panicum virgatum.</title>
        <authorList>
            <person name="Lovell J.T."/>
            <person name="Jenkins J."/>
            <person name="Shu S."/>
            <person name="Juenger T.E."/>
            <person name="Schmutz J."/>
        </authorList>
    </citation>
    <scope>NUCLEOTIDE SEQUENCE [LARGE SCALE GENOMIC DNA]</scope>
    <source>
        <strain evidence="3">cv. AP13</strain>
    </source>
</reference>
<dbReference type="Pfam" id="PF01966">
    <property type="entry name" value="HD"/>
    <property type="match status" value="1"/>
</dbReference>
<dbReference type="CDD" id="cd00077">
    <property type="entry name" value="HDc"/>
    <property type="match status" value="1"/>
</dbReference>
<dbReference type="InterPro" id="IPR006674">
    <property type="entry name" value="HD_domain"/>
</dbReference>
<dbReference type="InterPro" id="IPR003607">
    <property type="entry name" value="HD/PDEase_dom"/>
</dbReference>
<dbReference type="Gene3D" id="1.10.472.50">
    <property type="entry name" value="HD-domain/PDEase-like"/>
    <property type="match status" value="1"/>
</dbReference>
<sequence>MAAEKPVAVRRAEELVEREMAGRDASHDAAHALRVRDLALSLAAEEGLSAPARLLTVELAALLHDVGDYKNNVEDMSVVEMFLEEVGLEEGQKDEIVSIIKGMGFKNEVSKKSIVDPTLEFAIVQDADRLDAIGAIGIARCFTYGGSKNSALYDPRILPRDNLSKEKYMSKEEKQTSINHFHEKLFKLKDMMKTEAGKRRAEKRHKFMEDFVAEFYEEWSGRA</sequence>
<dbReference type="Gene3D" id="1.20.58.1910">
    <property type="match status" value="1"/>
</dbReference>
<gene>
    <name evidence="2" type="ORF">PVAP13_9NG684300</name>
</gene>
<protein>
    <recommendedName>
        <fullName evidence="1">HD/PDEase domain-containing protein</fullName>
    </recommendedName>
</protein>
<organism evidence="2 3">
    <name type="scientific">Panicum virgatum</name>
    <name type="common">Blackwell switchgrass</name>
    <dbReference type="NCBI Taxonomy" id="38727"/>
    <lineage>
        <taxon>Eukaryota</taxon>
        <taxon>Viridiplantae</taxon>
        <taxon>Streptophyta</taxon>
        <taxon>Embryophyta</taxon>
        <taxon>Tracheophyta</taxon>
        <taxon>Spermatophyta</taxon>
        <taxon>Magnoliopsida</taxon>
        <taxon>Liliopsida</taxon>
        <taxon>Poales</taxon>
        <taxon>Poaceae</taxon>
        <taxon>PACMAD clade</taxon>
        <taxon>Panicoideae</taxon>
        <taxon>Panicodae</taxon>
        <taxon>Paniceae</taxon>
        <taxon>Panicinae</taxon>
        <taxon>Panicum</taxon>
        <taxon>Panicum sect. Hiantes</taxon>
    </lineage>
</organism>
<comment type="caution">
    <text evidence="2">The sequence shown here is derived from an EMBL/GenBank/DDBJ whole genome shotgun (WGS) entry which is preliminary data.</text>
</comment>
<dbReference type="PANTHER" id="PTHR33594:SF1">
    <property type="entry name" value="HD_PDEASE DOMAIN-CONTAINING PROTEIN"/>
    <property type="match status" value="1"/>
</dbReference>
<dbReference type="EMBL" id="CM029054">
    <property type="protein sequence ID" value="KAG2537364.1"/>
    <property type="molecule type" value="Genomic_DNA"/>
</dbReference>
<feature type="domain" description="HD/PDEase" evidence="1">
    <location>
        <begin position="24"/>
        <end position="142"/>
    </location>
</feature>
<dbReference type="SUPFAM" id="SSF109604">
    <property type="entry name" value="HD-domain/PDEase-like"/>
    <property type="match status" value="1"/>
</dbReference>
<dbReference type="PANTHER" id="PTHR33594">
    <property type="entry name" value="SUPERFAMILY HYDROLASE, PUTATIVE (AFU_ORTHOLOGUE AFUA_1G03035)-RELATED"/>
    <property type="match status" value="1"/>
</dbReference>
<evidence type="ECO:0000259" key="1">
    <source>
        <dbReference type="SMART" id="SM00471"/>
    </source>
</evidence>
<dbReference type="AlphaFoldDB" id="A0A8T0MQK6"/>